<protein>
    <submittedName>
        <fullName evidence="1">Uncharacterized protein</fullName>
    </submittedName>
</protein>
<keyword evidence="2" id="KW-1185">Reference proteome</keyword>
<evidence type="ECO:0000313" key="2">
    <source>
        <dbReference type="Proteomes" id="UP000729402"/>
    </source>
</evidence>
<proteinExistence type="predicted"/>
<organism evidence="1 2">
    <name type="scientific">Zizania palustris</name>
    <name type="common">Northern wild rice</name>
    <dbReference type="NCBI Taxonomy" id="103762"/>
    <lineage>
        <taxon>Eukaryota</taxon>
        <taxon>Viridiplantae</taxon>
        <taxon>Streptophyta</taxon>
        <taxon>Embryophyta</taxon>
        <taxon>Tracheophyta</taxon>
        <taxon>Spermatophyta</taxon>
        <taxon>Magnoliopsida</taxon>
        <taxon>Liliopsida</taxon>
        <taxon>Poales</taxon>
        <taxon>Poaceae</taxon>
        <taxon>BOP clade</taxon>
        <taxon>Oryzoideae</taxon>
        <taxon>Oryzeae</taxon>
        <taxon>Zizaniinae</taxon>
        <taxon>Zizania</taxon>
    </lineage>
</organism>
<reference evidence="1" key="1">
    <citation type="journal article" date="2021" name="bioRxiv">
        <title>Whole Genome Assembly and Annotation of Northern Wild Rice, Zizania palustris L., Supports a Whole Genome Duplication in the Zizania Genus.</title>
        <authorList>
            <person name="Haas M."/>
            <person name="Kono T."/>
            <person name="Macchietto M."/>
            <person name="Millas R."/>
            <person name="McGilp L."/>
            <person name="Shao M."/>
            <person name="Duquette J."/>
            <person name="Hirsch C.N."/>
            <person name="Kimball J."/>
        </authorList>
    </citation>
    <scope>NUCLEOTIDE SEQUENCE</scope>
    <source>
        <tissue evidence="1">Fresh leaf tissue</tissue>
    </source>
</reference>
<evidence type="ECO:0000313" key="1">
    <source>
        <dbReference type="EMBL" id="KAG8083422.1"/>
    </source>
</evidence>
<name>A0A8J5TDA3_ZIZPA</name>
<gene>
    <name evidence="1" type="ORF">GUJ93_ZPchr0015g6948</name>
</gene>
<dbReference type="Proteomes" id="UP000729402">
    <property type="component" value="Unassembled WGS sequence"/>
</dbReference>
<sequence length="93" mass="10151">MTPCPFCARHPTLPDTNLPSPHCVSSSVARIHSTPGRAVLVVTAPLVLPYHCHREQGAPYSTPARPVYGLPHADEPREAVDLVDIFSHGYQDE</sequence>
<comment type="caution">
    <text evidence="1">The sequence shown here is derived from an EMBL/GenBank/DDBJ whole genome shotgun (WGS) entry which is preliminary data.</text>
</comment>
<reference evidence="1" key="2">
    <citation type="submission" date="2021-02" db="EMBL/GenBank/DDBJ databases">
        <authorList>
            <person name="Kimball J.A."/>
            <person name="Haas M.W."/>
            <person name="Macchietto M."/>
            <person name="Kono T."/>
            <person name="Duquette J."/>
            <person name="Shao M."/>
        </authorList>
    </citation>
    <scope>NUCLEOTIDE SEQUENCE</scope>
    <source>
        <tissue evidence="1">Fresh leaf tissue</tissue>
    </source>
</reference>
<dbReference type="EMBL" id="JAAALK010000085">
    <property type="protein sequence ID" value="KAG8083422.1"/>
    <property type="molecule type" value="Genomic_DNA"/>
</dbReference>
<dbReference type="AlphaFoldDB" id="A0A8J5TDA3"/>
<accession>A0A8J5TDA3</accession>